<dbReference type="Proteomes" id="UP000019277">
    <property type="component" value="Unassembled WGS sequence"/>
</dbReference>
<comment type="caution">
    <text evidence="1">The sequence shown here is derived from an EMBL/GenBank/DDBJ whole genome shotgun (WGS) entry which is preliminary data.</text>
</comment>
<proteinExistence type="predicted"/>
<dbReference type="EMBL" id="AYXG01000205">
    <property type="protein sequence ID" value="EWC59416.1"/>
    <property type="molecule type" value="Genomic_DNA"/>
</dbReference>
<accession>W7ISL2</accession>
<dbReference type="AlphaFoldDB" id="W7ISL2"/>
<gene>
    <name evidence="1" type="ORF">UO65_5277</name>
</gene>
<evidence type="ECO:0000313" key="2">
    <source>
        <dbReference type="Proteomes" id="UP000019277"/>
    </source>
</evidence>
<name>W7ISL2_9PSEU</name>
<sequence length="38" mass="4029">MLTQQAERVLTLGVADAHPGWLEVAHLVDGTQKAGLTT</sequence>
<reference evidence="1 2" key="1">
    <citation type="journal article" date="2014" name="Genome Announc.">
        <title>Draft Genome Sequence of the Antitrypanosomally Active Sponge-Associated Bacterium Actinokineospora sp. Strain EG49.</title>
        <authorList>
            <person name="Harjes J."/>
            <person name="Ryu T."/>
            <person name="Abdelmohsen U.R."/>
            <person name="Moitinho-Silva L."/>
            <person name="Horn H."/>
            <person name="Ravasi T."/>
            <person name="Hentschel U."/>
        </authorList>
    </citation>
    <scope>NUCLEOTIDE SEQUENCE [LARGE SCALE GENOMIC DNA]</scope>
    <source>
        <strain evidence="1 2">EG49</strain>
    </source>
</reference>
<evidence type="ECO:0000313" key="1">
    <source>
        <dbReference type="EMBL" id="EWC59416.1"/>
    </source>
</evidence>
<organism evidence="1 2">
    <name type="scientific">Actinokineospora spheciospongiae</name>
    <dbReference type="NCBI Taxonomy" id="909613"/>
    <lineage>
        <taxon>Bacteria</taxon>
        <taxon>Bacillati</taxon>
        <taxon>Actinomycetota</taxon>
        <taxon>Actinomycetes</taxon>
        <taxon>Pseudonocardiales</taxon>
        <taxon>Pseudonocardiaceae</taxon>
        <taxon>Actinokineospora</taxon>
    </lineage>
</organism>
<protein>
    <submittedName>
        <fullName evidence="1">Uncharacterized protein</fullName>
    </submittedName>
</protein>
<keyword evidence="2" id="KW-1185">Reference proteome</keyword>